<evidence type="ECO:0000256" key="2">
    <source>
        <dbReference type="ARBA" id="ARBA00010617"/>
    </source>
</evidence>
<dbReference type="OrthoDB" id="1470350at2759"/>
<evidence type="ECO:0000256" key="7">
    <source>
        <dbReference type="ARBA" id="ARBA00023033"/>
    </source>
</evidence>
<proteinExistence type="inferred from homology"/>
<dbReference type="GO" id="GO:0016705">
    <property type="term" value="F:oxidoreductase activity, acting on paired donors, with incorporation or reduction of molecular oxygen"/>
    <property type="evidence" value="ECO:0007669"/>
    <property type="project" value="InterPro"/>
</dbReference>
<keyword evidence="9" id="KW-1133">Transmembrane helix</keyword>
<dbReference type="InterPro" id="IPR002401">
    <property type="entry name" value="Cyt_P450_E_grp-I"/>
</dbReference>
<dbReference type="SUPFAM" id="SSF48264">
    <property type="entry name" value="Cytochrome P450"/>
    <property type="match status" value="1"/>
</dbReference>
<sequence>MAAQITGFTAQFWSFRMISMVCIGLPALGLAYLFVNVIYNIYFHPLRRYPGPKLWAATRIPYTRSSLSGQVHRRILALHREYGPVVRIAPDELAYNHPDAWRDIHGHLKNGTGDHGRDPVFTVESRHSIIGAAREDHSRFRRALSHGFSAQSMAKQEPIIKGYVDLLLRKLQEKSAGGTRSLDMVSWYNWTTFDIIGDLAFGEPFNCLDDSDYHPWVKLIFESVKAGTFRLNARRYPLVEKLLMNFLPANLKRKRAQHVALTHEKVTKRLSAKSARPDFMDSMLRKTDARELTFDELKSNASTLIIAGSETTATALSGITYFLLSDANVHRKLNDEIRGAFASEGEINMVSVQKLGYLQAVINEGLRMYPPVPTGITRRVTDDGGVFLGQYVPSGKTMRSPRFVKGATKENEMLTEEGKTKQALVQVWHWPAYHDPENFTLPDSFIPERWLNDPRFAGDRRDGFQPFTVGPMNCIGRNLAYAEMRLILARLLWNFDMTLAEDSKGWYERSKVYMLWEKGPVNVVLVPRDLGSGQAA</sequence>
<reference evidence="11" key="1">
    <citation type="journal article" date="2017" name="BMC Genomics">
        <title>Gapless genome assembly of Colletotrichum higginsianum reveals chromosome structure and association of transposable elements with secondary metabolite gene clusters.</title>
        <authorList>
            <person name="Dallery J.-F."/>
            <person name="Lapalu N."/>
            <person name="Zampounis A."/>
            <person name="Pigne S."/>
            <person name="Luyten I."/>
            <person name="Amselem J."/>
            <person name="Wittenberg A.H.J."/>
            <person name="Zhou S."/>
            <person name="de Queiroz M.V."/>
            <person name="Robin G.P."/>
            <person name="Auger A."/>
            <person name="Hainaut M."/>
            <person name="Henrissat B."/>
            <person name="Kim K.-T."/>
            <person name="Lee Y.-H."/>
            <person name="Lespinet O."/>
            <person name="Schwartz D.C."/>
            <person name="Thon M.R."/>
            <person name="O'Connell R.J."/>
        </authorList>
    </citation>
    <scope>NUCLEOTIDE SEQUENCE [LARGE SCALE GENOMIC DNA]</scope>
    <source>
        <strain evidence="11">IMI 349063</strain>
    </source>
</reference>
<keyword evidence="11" id="KW-1185">Reference proteome</keyword>
<keyword evidence="3 8" id="KW-0349">Heme</keyword>
<comment type="similarity">
    <text evidence="2">Belongs to the cytochrome P450 family.</text>
</comment>
<accession>A0A1B7XXW3</accession>
<dbReference type="PANTHER" id="PTHR24305:SF230">
    <property type="entry name" value="P450, PUTATIVE (EUROFUNG)-RELATED"/>
    <property type="match status" value="1"/>
</dbReference>
<dbReference type="KEGG" id="chig:CH63R_11309"/>
<dbReference type="PRINTS" id="PR00463">
    <property type="entry name" value="EP450I"/>
</dbReference>
<dbReference type="GO" id="GO:0004497">
    <property type="term" value="F:monooxygenase activity"/>
    <property type="evidence" value="ECO:0007669"/>
    <property type="project" value="UniProtKB-KW"/>
</dbReference>
<dbReference type="EMBL" id="LTAN01000008">
    <property type="protein sequence ID" value="OBR04606.1"/>
    <property type="molecule type" value="Genomic_DNA"/>
</dbReference>
<dbReference type="Gene3D" id="1.10.630.10">
    <property type="entry name" value="Cytochrome P450"/>
    <property type="match status" value="1"/>
</dbReference>
<evidence type="ECO:0000256" key="1">
    <source>
        <dbReference type="ARBA" id="ARBA00001971"/>
    </source>
</evidence>
<dbReference type="Pfam" id="PF00067">
    <property type="entry name" value="p450"/>
    <property type="match status" value="2"/>
</dbReference>
<dbReference type="InterPro" id="IPR001128">
    <property type="entry name" value="Cyt_P450"/>
</dbReference>
<organism evidence="10 11">
    <name type="scientific">Colletotrichum higginsianum (strain IMI 349063)</name>
    <name type="common">Crucifer anthracnose fungus</name>
    <dbReference type="NCBI Taxonomy" id="759273"/>
    <lineage>
        <taxon>Eukaryota</taxon>
        <taxon>Fungi</taxon>
        <taxon>Dikarya</taxon>
        <taxon>Ascomycota</taxon>
        <taxon>Pezizomycotina</taxon>
        <taxon>Sordariomycetes</taxon>
        <taxon>Hypocreomycetidae</taxon>
        <taxon>Glomerellales</taxon>
        <taxon>Glomerellaceae</taxon>
        <taxon>Colletotrichum</taxon>
        <taxon>Colletotrichum destructivum species complex</taxon>
    </lineage>
</organism>
<keyword evidence="9" id="KW-0472">Membrane</keyword>
<feature type="transmembrane region" description="Helical" evidence="9">
    <location>
        <begin position="17"/>
        <end position="39"/>
    </location>
</feature>
<evidence type="ECO:0000256" key="4">
    <source>
        <dbReference type="ARBA" id="ARBA00022723"/>
    </source>
</evidence>
<comment type="cofactor">
    <cofactor evidence="1 8">
        <name>heme</name>
        <dbReference type="ChEBI" id="CHEBI:30413"/>
    </cofactor>
</comment>
<dbReference type="GeneID" id="28870390"/>
<evidence type="ECO:0000256" key="6">
    <source>
        <dbReference type="ARBA" id="ARBA00023004"/>
    </source>
</evidence>
<gene>
    <name evidence="10" type="ORF">CH63R_11309</name>
</gene>
<keyword evidence="5" id="KW-0560">Oxidoreductase</keyword>
<dbReference type="AlphaFoldDB" id="A0A1B7XXW3"/>
<evidence type="ECO:0000313" key="10">
    <source>
        <dbReference type="EMBL" id="OBR04606.1"/>
    </source>
</evidence>
<evidence type="ECO:0000256" key="5">
    <source>
        <dbReference type="ARBA" id="ARBA00023002"/>
    </source>
</evidence>
<dbReference type="InterPro" id="IPR050121">
    <property type="entry name" value="Cytochrome_P450_monoxygenase"/>
</dbReference>
<feature type="binding site" description="axial binding residue" evidence="8">
    <location>
        <position position="474"/>
    </location>
    <ligand>
        <name>heme</name>
        <dbReference type="ChEBI" id="CHEBI:30413"/>
    </ligand>
    <ligandPart>
        <name>Fe</name>
        <dbReference type="ChEBI" id="CHEBI:18248"/>
    </ligandPart>
</feature>
<dbReference type="InterPro" id="IPR036396">
    <property type="entry name" value="Cyt_P450_sf"/>
</dbReference>
<dbReference type="RefSeq" id="XP_018153124.1">
    <property type="nucleotide sequence ID" value="XM_018306283.1"/>
</dbReference>
<evidence type="ECO:0000256" key="9">
    <source>
        <dbReference type="SAM" id="Phobius"/>
    </source>
</evidence>
<keyword evidence="9" id="KW-0812">Transmembrane</keyword>
<evidence type="ECO:0000313" key="11">
    <source>
        <dbReference type="Proteomes" id="UP000092177"/>
    </source>
</evidence>
<dbReference type="PANTHER" id="PTHR24305">
    <property type="entry name" value="CYTOCHROME P450"/>
    <property type="match status" value="1"/>
</dbReference>
<keyword evidence="4 8" id="KW-0479">Metal-binding</keyword>
<keyword evidence="7" id="KW-0503">Monooxygenase</keyword>
<comment type="caution">
    <text evidence="10">The sequence shown here is derived from an EMBL/GenBank/DDBJ whole genome shotgun (WGS) entry which is preliminary data.</text>
</comment>
<dbReference type="GO" id="GO:0005506">
    <property type="term" value="F:iron ion binding"/>
    <property type="evidence" value="ECO:0007669"/>
    <property type="project" value="InterPro"/>
</dbReference>
<name>A0A1B7XXW3_COLHI</name>
<dbReference type="PRINTS" id="PR00385">
    <property type="entry name" value="P450"/>
</dbReference>
<dbReference type="Proteomes" id="UP000092177">
    <property type="component" value="Chromosome 8"/>
</dbReference>
<evidence type="ECO:0000256" key="8">
    <source>
        <dbReference type="PIRSR" id="PIRSR602401-1"/>
    </source>
</evidence>
<protein>
    <submittedName>
        <fullName evidence="10">Cytochrome P450</fullName>
    </submittedName>
</protein>
<keyword evidence="6 8" id="KW-0408">Iron</keyword>
<dbReference type="VEuPathDB" id="FungiDB:CH63R_11309"/>
<dbReference type="GO" id="GO:0020037">
    <property type="term" value="F:heme binding"/>
    <property type="evidence" value="ECO:0007669"/>
    <property type="project" value="InterPro"/>
</dbReference>
<evidence type="ECO:0000256" key="3">
    <source>
        <dbReference type="ARBA" id="ARBA00022617"/>
    </source>
</evidence>
<dbReference type="CDD" id="cd11058">
    <property type="entry name" value="CYP60B-like"/>
    <property type="match status" value="1"/>
</dbReference>